<protein>
    <recommendedName>
        <fullName evidence="7">Xylulose kinase</fullName>
        <ecNumber evidence="7">2.7.1.17</ecNumber>
    </recommendedName>
</protein>
<evidence type="ECO:0000256" key="4">
    <source>
        <dbReference type="ARBA" id="ARBA00022777"/>
    </source>
</evidence>
<dbReference type="InterPro" id="IPR042024">
    <property type="entry name" value="D-XK_euk"/>
</dbReference>
<evidence type="ECO:0000313" key="10">
    <source>
        <dbReference type="EMBL" id="PSN69953.1"/>
    </source>
</evidence>
<dbReference type="InterPro" id="IPR043129">
    <property type="entry name" value="ATPase_NBD"/>
</dbReference>
<dbReference type="InterPro" id="IPR018484">
    <property type="entry name" value="FGGY_N"/>
</dbReference>
<evidence type="ECO:0000313" key="11">
    <source>
        <dbReference type="Proteomes" id="UP000240883"/>
    </source>
</evidence>
<comment type="function">
    <text evidence="5 7">Highly specific D-xylulose kinase which participates in the catabolism of xylose. Xylose is a major component of hemicelluloses such as xylan. Most fungi utilize D-xylose via three enzymatic reactions, xylose reductase (XR), xylitol dehydrogenase (XDH), and xylulokinase, to form xylulose 5-phosphate, which enters pentose phosphate pathway.</text>
</comment>
<keyword evidence="4 7" id="KW-0418">Kinase</keyword>
<dbReference type="OrthoDB" id="1728974at2759"/>
<feature type="domain" description="Carbohydrate kinase FGGY N-terminal" evidence="8">
    <location>
        <begin position="143"/>
        <end position="297"/>
    </location>
</feature>
<dbReference type="SUPFAM" id="SSF53067">
    <property type="entry name" value="Actin-like ATPase domain"/>
    <property type="match status" value="2"/>
</dbReference>
<keyword evidence="3 7" id="KW-0808">Transferase</keyword>
<dbReference type="GO" id="GO:0042732">
    <property type="term" value="P:D-xylose metabolic process"/>
    <property type="evidence" value="ECO:0007669"/>
    <property type="project" value="UniProtKB-UniRule"/>
</dbReference>
<dbReference type="Pfam" id="PF00370">
    <property type="entry name" value="FGGY_N"/>
    <property type="match status" value="1"/>
</dbReference>
<evidence type="ECO:0000256" key="2">
    <source>
        <dbReference type="ARBA" id="ARBA00022629"/>
    </source>
</evidence>
<dbReference type="AlphaFoldDB" id="A0A2T2NX16"/>
<evidence type="ECO:0000256" key="1">
    <source>
        <dbReference type="ARBA" id="ARBA00009156"/>
    </source>
</evidence>
<dbReference type="Proteomes" id="UP000240883">
    <property type="component" value="Unassembled WGS sequence"/>
</dbReference>
<comment type="catalytic activity">
    <reaction evidence="6 7">
        <text>D-xylulose + ATP = D-xylulose 5-phosphate + ADP + H(+)</text>
        <dbReference type="Rhea" id="RHEA:10964"/>
        <dbReference type="ChEBI" id="CHEBI:15378"/>
        <dbReference type="ChEBI" id="CHEBI:17140"/>
        <dbReference type="ChEBI" id="CHEBI:30616"/>
        <dbReference type="ChEBI" id="CHEBI:57737"/>
        <dbReference type="ChEBI" id="CHEBI:456216"/>
        <dbReference type="EC" id="2.7.1.17"/>
    </reaction>
</comment>
<evidence type="ECO:0000259" key="8">
    <source>
        <dbReference type="Pfam" id="PF00370"/>
    </source>
</evidence>
<keyword evidence="11" id="KW-1185">Reference proteome</keyword>
<gene>
    <name evidence="10" type="ORF">BS50DRAFT_301366</name>
</gene>
<evidence type="ECO:0000256" key="7">
    <source>
        <dbReference type="RuleBase" id="RU367058"/>
    </source>
</evidence>
<reference evidence="10 11" key="1">
    <citation type="journal article" date="2018" name="Front. Microbiol.">
        <title>Genome-Wide Analysis of Corynespora cassiicola Leaf Fall Disease Putative Effectors.</title>
        <authorList>
            <person name="Lopez D."/>
            <person name="Ribeiro S."/>
            <person name="Label P."/>
            <person name="Fumanal B."/>
            <person name="Venisse J.S."/>
            <person name="Kohler A."/>
            <person name="de Oliveira R.R."/>
            <person name="Labutti K."/>
            <person name="Lipzen A."/>
            <person name="Lail K."/>
            <person name="Bauer D."/>
            <person name="Ohm R.A."/>
            <person name="Barry K.W."/>
            <person name="Spatafora J."/>
            <person name="Grigoriev I.V."/>
            <person name="Martin F.M."/>
            <person name="Pujade-Renaud V."/>
        </authorList>
    </citation>
    <scope>NUCLEOTIDE SEQUENCE [LARGE SCALE GENOMIC DNA]</scope>
    <source>
        <strain evidence="10 11">Philippines</strain>
    </source>
</reference>
<dbReference type="EMBL" id="KZ678132">
    <property type="protein sequence ID" value="PSN69953.1"/>
    <property type="molecule type" value="Genomic_DNA"/>
</dbReference>
<name>A0A2T2NX16_CORCC</name>
<keyword evidence="7" id="KW-0119">Carbohydrate metabolism</keyword>
<dbReference type="PANTHER" id="PTHR10196">
    <property type="entry name" value="SUGAR KINASE"/>
    <property type="match status" value="1"/>
</dbReference>
<accession>A0A2T2NX16</accession>
<evidence type="ECO:0000259" key="9">
    <source>
        <dbReference type="Pfam" id="PF02782"/>
    </source>
</evidence>
<comment type="similarity">
    <text evidence="1 7">Belongs to the FGGY kinase family.</text>
</comment>
<dbReference type="InterPro" id="IPR018485">
    <property type="entry name" value="FGGY_C"/>
</dbReference>
<dbReference type="GO" id="GO:0004856">
    <property type="term" value="F:D-xylulokinase activity"/>
    <property type="evidence" value="ECO:0007669"/>
    <property type="project" value="UniProtKB-UniRule"/>
</dbReference>
<dbReference type="Pfam" id="PF02782">
    <property type="entry name" value="FGGY_C"/>
    <property type="match status" value="1"/>
</dbReference>
<dbReference type="GO" id="GO:0005997">
    <property type="term" value="P:xylulose metabolic process"/>
    <property type="evidence" value="ECO:0007669"/>
    <property type="project" value="TreeGrafter"/>
</dbReference>
<evidence type="ECO:0000256" key="3">
    <source>
        <dbReference type="ARBA" id="ARBA00022679"/>
    </source>
</evidence>
<dbReference type="FunFam" id="3.30.420.40:FF:000118">
    <property type="entry name" value="Xylulose kinase 2"/>
    <property type="match status" value="1"/>
</dbReference>
<dbReference type="EC" id="2.7.1.17" evidence="7"/>
<keyword evidence="7" id="KW-0067">ATP-binding</keyword>
<evidence type="ECO:0000256" key="5">
    <source>
        <dbReference type="ARBA" id="ARBA00025184"/>
    </source>
</evidence>
<feature type="domain" description="Carbohydrate kinase FGGY C-terminal" evidence="9">
    <location>
        <begin position="308"/>
        <end position="526"/>
    </location>
</feature>
<keyword evidence="7" id="KW-0547">Nucleotide-binding</keyword>
<dbReference type="GO" id="GO:0005829">
    <property type="term" value="C:cytosol"/>
    <property type="evidence" value="ECO:0007669"/>
    <property type="project" value="TreeGrafter"/>
</dbReference>
<dbReference type="CDD" id="cd07776">
    <property type="entry name" value="ASKHA_NBD_FGGY_SpXK-like"/>
    <property type="match status" value="1"/>
</dbReference>
<evidence type="ECO:0000256" key="6">
    <source>
        <dbReference type="ARBA" id="ARBA00048885"/>
    </source>
</evidence>
<proteinExistence type="inferred from homology"/>
<organism evidence="10 11">
    <name type="scientific">Corynespora cassiicola Philippines</name>
    <dbReference type="NCBI Taxonomy" id="1448308"/>
    <lineage>
        <taxon>Eukaryota</taxon>
        <taxon>Fungi</taxon>
        <taxon>Dikarya</taxon>
        <taxon>Ascomycota</taxon>
        <taxon>Pezizomycotina</taxon>
        <taxon>Dothideomycetes</taxon>
        <taxon>Pleosporomycetidae</taxon>
        <taxon>Pleosporales</taxon>
        <taxon>Corynesporascaceae</taxon>
        <taxon>Corynespora</taxon>
    </lineage>
</organism>
<dbReference type="GO" id="GO:0005524">
    <property type="term" value="F:ATP binding"/>
    <property type="evidence" value="ECO:0007669"/>
    <property type="project" value="UniProtKB-UniRule"/>
</dbReference>
<dbReference type="Gene3D" id="3.30.420.40">
    <property type="match status" value="2"/>
</dbReference>
<keyword evidence="2 7" id="KW-0859">Xylose metabolism</keyword>
<sequence>MADNQNQYLGFDLSTQQLKGIIVGSNLKLIHEAKVDFDADLAKYGIEKGVLTNADEGEVFAPVAMFLEAVDLVLQRLRHQGADFSKVQGISGAGMQHGTVFWSKDAEALLGGLDAGKTLVEQLEGGAKGERKGAFSHPFSPNWQDASTQKQCEAFDAQLDDADKLAEATGSKAHHRFSGPQILRFHQKYPEAYKATSRISLVSSFLASIFLGKVAPIDISDVCGANLWDIKSGTWHEDLLSLAAGSEGVADLKAKLGHVPEDGGKPFGPISSYFVQRYGFPSSAQIVPFTGDNPSTILALPLRSSDAIVSLGTSTTFLMSTPQYKPDPAYHFMNHPTTAGLYMFMLCYKNGGLAREHIRDALNNSSTPNAPPKSWDLFNSTATSTPVLGQADPKTDPARLGLYFPRPEIVPNVKAGTWRFLYQNSALRKVEGDEGGDAAWPVPQADARAILESQFLSLRLRSAALVEPQGRLPVQPRRVYMVGGGAVNPAIAEVAADVLGGAEGVYKLDIGGNACALGAAYKAAWGVGRAQGEK</sequence>
<dbReference type="PANTHER" id="PTHR10196:SF57">
    <property type="entry name" value="XYLULOSE KINASE"/>
    <property type="match status" value="1"/>
</dbReference>
<dbReference type="STRING" id="1448308.A0A2T2NX16"/>